<dbReference type="KEGG" id="scw:TU94_24220"/>
<keyword evidence="3" id="KW-1185">Reference proteome</keyword>
<dbReference type="Gene3D" id="1.10.287.1060">
    <property type="entry name" value="ESAT-6-like"/>
    <property type="match status" value="1"/>
</dbReference>
<organism evidence="2 3">
    <name type="scientific">Streptomyces cyaneogriseus subsp. noncyanogenus</name>
    <dbReference type="NCBI Taxonomy" id="477245"/>
    <lineage>
        <taxon>Bacteria</taxon>
        <taxon>Bacillati</taxon>
        <taxon>Actinomycetota</taxon>
        <taxon>Actinomycetes</taxon>
        <taxon>Kitasatosporales</taxon>
        <taxon>Streptomycetaceae</taxon>
        <taxon>Streptomyces</taxon>
    </lineage>
</organism>
<sequence>MAGESTTSRRSELAGLKGSIQGADDKNGLIEAIRKSLAVKAPVGDPGAIEAASRQFKQAVSTVDEAAGRIGKAASGLPAVWTGTTQVAASEVVAAARRAADQMREAFEGSAKALTALADGVEDAQQRDRVGCEVLREALSSLGGADGFFDGMWDSDEEDVAVQRARTQATDGVERRHQAAVIADDAARKAAGELNRWASEARSGKLEAKGLTAADKLMLADTSSVSESGPDREYNEILSANDLERSAAYMDKMSPADRAELERMLKDSKSPEERAYLMKTVAAGYDMDEVREFRRKIHPHGDDEAWLRRHLSPAVTEADSKNRPGAWDDLTYNGQNWSQKGNTCVPGSTIGARAMVDPVYALELTGGPSGQEDDGAAFRGRLDDELMRVHEEGDGSYDSGFWWGAPDGMDSDGQNEVANAEISPHTGAEYEYREIREGADARRDVLPDIERAVAEGKPVPIEVEGKDANGDRVGHQMMIIGQEGDMLQVYNPWGHTTWVSEDDFVNGHMDKASDERLPNAFAVHVPK</sequence>
<dbReference type="Pfam" id="PF06013">
    <property type="entry name" value="WXG100"/>
    <property type="match status" value="1"/>
</dbReference>
<reference evidence="2 3" key="1">
    <citation type="submission" date="2015-02" db="EMBL/GenBank/DDBJ databases">
        <title>Genome sequence of thermotolerant Streptomyces cyaneogriseus subsp. Noncyanogenus NMWT1, the producer of nematocidal antibiotics nemadectin.</title>
        <authorList>
            <person name="Wang H."/>
            <person name="Li C."/>
            <person name="Xiang W."/>
            <person name="Wang X."/>
        </authorList>
    </citation>
    <scope>NUCLEOTIDE SEQUENCE [LARGE SCALE GENOMIC DNA]</scope>
    <source>
        <strain evidence="2 3">NMWT 1</strain>
    </source>
</reference>
<protein>
    <submittedName>
        <fullName evidence="2">Peptidoglycan-binding protein</fullName>
    </submittedName>
</protein>
<name>A0A0C5G626_9ACTN</name>
<dbReference type="Proteomes" id="UP000032234">
    <property type="component" value="Chromosome"/>
</dbReference>
<dbReference type="EMBL" id="CP010849">
    <property type="protein sequence ID" value="AJP04115.1"/>
    <property type="molecule type" value="Genomic_DNA"/>
</dbReference>
<dbReference type="InterPro" id="IPR036689">
    <property type="entry name" value="ESAT-6-like_sf"/>
</dbReference>
<dbReference type="OrthoDB" id="4512149at2"/>
<evidence type="ECO:0000313" key="3">
    <source>
        <dbReference type="Proteomes" id="UP000032234"/>
    </source>
</evidence>
<gene>
    <name evidence="2" type="ORF">TU94_24220</name>
</gene>
<dbReference type="AlphaFoldDB" id="A0A0C5G626"/>
<dbReference type="RefSeq" id="WP_044384550.1">
    <property type="nucleotide sequence ID" value="NZ_CP010849.1"/>
</dbReference>
<proteinExistence type="predicted"/>
<evidence type="ECO:0000313" key="2">
    <source>
        <dbReference type="EMBL" id="AJP04115.1"/>
    </source>
</evidence>
<dbReference type="InterPro" id="IPR010310">
    <property type="entry name" value="T7SS_ESAT-6-like"/>
</dbReference>
<feature type="region of interest" description="Disordered" evidence="1">
    <location>
        <begin position="1"/>
        <end position="23"/>
    </location>
</feature>
<dbReference type="SUPFAM" id="SSF140453">
    <property type="entry name" value="EsxAB dimer-like"/>
    <property type="match status" value="1"/>
</dbReference>
<dbReference type="PATRIC" id="fig|477245.3.peg.5115"/>
<accession>A0A0C5G626</accession>
<dbReference type="STRING" id="477245.TU94_24220"/>
<evidence type="ECO:0000256" key="1">
    <source>
        <dbReference type="SAM" id="MobiDB-lite"/>
    </source>
</evidence>
<dbReference type="HOGENOM" id="CLU_519636_0_0_11"/>